<dbReference type="EMBL" id="CP007128">
    <property type="protein sequence ID" value="AHG89813.1"/>
    <property type="molecule type" value="Genomic_DNA"/>
</dbReference>
<feature type="region of interest" description="Disordered" evidence="6">
    <location>
        <begin position="402"/>
        <end position="427"/>
    </location>
</feature>
<evidence type="ECO:0000256" key="1">
    <source>
        <dbReference type="ARBA" id="ARBA00004651"/>
    </source>
</evidence>
<dbReference type="KEGG" id="gba:J421_2276"/>
<evidence type="ECO:0000259" key="8">
    <source>
        <dbReference type="PROSITE" id="PS50850"/>
    </source>
</evidence>
<feature type="domain" description="Major facilitator superfamily (MFS) profile" evidence="8">
    <location>
        <begin position="31"/>
        <end position="404"/>
    </location>
</feature>
<dbReference type="Pfam" id="PF07690">
    <property type="entry name" value="MFS_1"/>
    <property type="match status" value="1"/>
</dbReference>
<name>W0RK65_9BACT</name>
<feature type="transmembrane region" description="Helical" evidence="7">
    <location>
        <begin position="260"/>
        <end position="285"/>
    </location>
</feature>
<dbReference type="PANTHER" id="PTHR43124">
    <property type="entry name" value="PURINE EFFLUX PUMP PBUE"/>
    <property type="match status" value="1"/>
</dbReference>
<gene>
    <name evidence="9" type="ORF">J421_2276</name>
</gene>
<evidence type="ECO:0000256" key="2">
    <source>
        <dbReference type="ARBA" id="ARBA00022475"/>
    </source>
</evidence>
<dbReference type="Proteomes" id="UP000019151">
    <property type="component" value="Chromosome"/>
</dbReference>
<dbReference type="InParanoid" id="W0RK65"/>
<feature type="transmembrane region" description="Helical" evidence="7">
    <location>
        <begin position="183"/>
        <end position="203"/>
    </location>
</feature>
<keyword evidence="4 7" id="KW-1133">Transmembrane helix</keyword>
<feature type="transmembrane region" description="Helical" evidence="7">
    <location>
        <begin position="229"/>
        <end position="248"/>
    </location>
</feature>
<feature type="transmembrane region" description="Helical" evidence="7">
    <location>
        <begin position="97"/>
        <end position="115"/>
    </location>
</feature>
<keyword evidence="5 7" id="KW-0472">Membrane</keyword>
<organism evidence="9 10">
    <name type="scientific">Gemmatirosa kalamazoonensis</name>
    <dbReference type="NCBI Taxonomy" id="861299"/>
    <lineage>
        <taxon>Bacteria</taxon>
        <taxon>Pseudomonadati</taxon>
        <taxon>Gemmatimonadota</taxon>
        <taxon>Gemmatimonadia</taxon>
        <taxon>Gemmatimonadales</taxon>
        <taxon>Gemmatimonadaceae</taxon>
        <taxon>Gemmatirosa</taxon>
    </lineage>
</organism>
<dbReference type="SUPFAM" id="SSF103473">
    <property type="entry name" value="MFS general substrate transporter"/>
    <property type="match status" value="1"/>
</dbReference>
<dbReference type="InterPro" id="IPR036259">
    <property type="entry name" value="MFS_trans_sf"/>
</dbReference>
<feature type="transmembrane region" description="Helical" evidence="7">
    <location>
        <begin position="379"/>
        <end position="399"/>
    </location>
</feature>
<dbReference type="PROSITE" id="PS50850">
    <property type="entry name" value="MFS"/>
    <property type="match status" value="1"/>
</dbReference>
<evidence type="ECO:0000256" key="3">
    <source>
        <dbReference type="ARBA" id="ARBA00022692"/>
    </source>
</evidence>
<keyword evidence="3 7" id="KW-0812">Transmembrane</keyword>
<dbReference type="OrthoDB" id="9812189at2"/>
<dbReference type="AlphaFoldDB" id="W0RK65"/>
<dbReference type="GO" id="GO:0022857">
    <property type="term" value="F:transmembrane transporter activity"/>
    <property type="evidence" value="ECO:0007669"/>
    <property type="project" value="InterPro"/>
</dbReference>
<evidence type="ECO:0000313" key="9">
    <source>
        <dbReference type="EMBL" id="AHG89813.1"/>
    </source>
</evidence>
<comment type="subcellular location">
    <subcellularLocation>
        <location evidence="1">Cell membrane</location>
        <topology evidence="1">Multi-pass membrane protein</topology>
    </subcellularLocation>
</comment>
<dbReference type="GO" id="GO:0005886">
    <property type="term" value="C:plasma membrane"/>
    <property type="evidence" value="ECO:0007669"/>
    <property type="project" value="UniProtKB-SubCell"/>
</dbReference>
<feature type="transmembrane region" description="Helical" evidence="7">
    <location>
        <begin position="319"/>
        <end position="339"/>
    </location>
</feature>
<dbReference type="eggNOG" id="COG2814">
    <property type="taxonomic scope" value="Bacteria"/>
</dbReference>
<dbReference type="CDD" id="cd17324">
    <property type="entry name" value="MFS_NepI_like"/>
    <property type="match status" value="1"/>
</dbReference>
<feature type="transmembrane region" description="Helical" evidence="7">
    <location>
        <begin position="127"/>
        <end position="146"/>
    </location>
</feature>
<dbReference type="InterPro" id="IPR011701">
    <property type="entry name" value="MFS"/>
</dbReference>
<evidence type="ECO:0000256" key="7">
    <source>
        <dbReference type="SAM" id="Phobius"/>
    </source>
</evidence>
<protein>
    <submittedName>
        <fullName evidence="9">Major facilitator superfamily MFS_1</fullName>
    </submittedName>
</protein>
<feature type="transmembrane region" description="Helical" evidence="7">
    <location>
        <begin position="158"/>
        <end position="177"/>
    </location>
</feature>
<feature type="compositionally biased region" description="Basic and acidic residues" evidence="6">
    <location>
        <begin position="411"/>
        <end position="421"/>
    </location>
</feature>
<evidence type="ECO:0000256" key="6">
    <source>
        <dbReference type="SAM" id="MobiDB-lite"/>
    </source>
</evidence>
<feature type="transmembrane region" description="Helical" evidence="7">
    <location>
        <begin position="351"/>
        <end position="373"/>
    </location>
</feature>
<keyword evidence="10" id="KW-1185">Reference proteome</keyword>
<accession>W0RK65</accession>
<keyword evidence="2" id="KW-1003">Cell membrane</keyword>
<proteinExistence type="predicted"/>
<reference evidence="9 10" key="1">
    <citation type="journal article" date="2014" name="Genome Announc.">
        <title>Genome Sequence and Methylome of Soil Bacterium Gemmatirosa kalamazoonensis KBS708T, a Member of the Rarely Cultivated Gemmatimonadetes Phylum.</title>
        <authorList>
            <person name="Debruyn J.M."/>
            <person name="Radosevich M."/>
            <person name="Wommack K.E."/>
            <person name="Polson S.W."/>
            <person name="Hauser L.J."/>
            <person name="Fawaz M.N."/>
            <person name="Korlach J."/>
            <person name="Tsai Y.C."/>
        </authorList>
    </citation>
    <scope>NUCLEOTIDE SEQUENCE [LARGE SCALE GENOMIC DNA]</scope>
    <source>
        <strain evidence="9 10">KBS708</strain>
    </source>
</reference>
<dbReference type="RefSeq" id="WP_025411299.1">
    <property type="nucleotide sequence ID" value="NZ_CP007128.1"/>
</dbReference>
<evidence type="ECO:0000256" key="5">
    <source>
        <dbReference type="ARBA" id="ARBA00023136"/>
    </source>
</evidence>
<dbReference type="FunCoup" id="W0RK65">
    <property type="interactions" value="366"/>
</dbReference>
<dbReference type="InterPro" id="IPR050189">
    <property type="entry name" value="MFS_Efflux_Transporters"/>
</dbReference>
<dbReference type="Gene3D" id="1.20.1250.20">
    <property type="entry name" value="MFS general substrate transporter like domains"/>
    <property type="match status" value="1"/>
</dbReference>
<dbReference type="STRING" id="861299.J421_2276"/>
<dbReference type="PATRIC" id="fig|861299.3.peg.2317"/>
<evidence type="ECO:0000256" key="4">
    <source>
        <dbReference type="ARBA" id="ARBA00022989"/>
    </source>
</evidence>
<feature type="transmembrane region" description="Helical" evidence="7">
    <location>
        <begin position="292"/>
        <end position="313"/>
    </location>
</feature>
<evidence type="ECO:0000313" key="10">
    <source>
        <dbReference type="Proteomes" id="UP000019151"/>
    </source>
</evidence>
<dbReference type="HOGENOM" id="CLU_001265_61_1_0"/>
<dbReference type="PANTHER" id="PTHR43124:SF5">
    <property type="entry name" value="PURINE RIBONUCLEOSIDE EFFLUX PUMP NEPI"/>
    <property type="match status" value="1"/>
</dbReference>
<dbReference type="InterPro" id="IPR020846">
    <property type="entry name" value="MFS_dom"/>
</dbReference>
<feature type="transmembrane region" description="Helical" evidence="7">
    <location>
        <begin position="67"/>
        <end position="85"/>
    </location>
</feature>
<sequence length="427" mass="43661">MAAPAIHERALESGATASRPAGAAGATEWGAVFALTLCVATLIASEFMPVSLLTPIAADLQISEGRAGQAIAVSGIFAVLTSLGISSATRGIDRRRVLLALAALMLVSGVMVALAPNAGVFMAGRALVGVVIGGFWSMSAATVMRLVPERDVPRAMGLLNGGNALATTVAAPLGSFLGQYVGWRGAFFAVVPLALVTLGWLYASLPSMPSERAAGGTVFRVLRRRQVPAGMLAVTLFFLGQFALFTYLRPFLETVTRVSVSTLSLLLLITGGAGLLGTWLIGLALRSRLHGLLVAMPLAMAAIAVALTILGGAPVAVGVLLAGWGLIGTAAPVAWWTWLSRVLPDDAEAGGGLMVAVVQLAISLGATAGGVVYDASGYRSTFALSAAALALSALVAGAARRQARGGRRPQHRDDAEYRAPDRGTAAA</sequence>
<feature type="transmembrane region" description="Helical" evidence="7">
    <location>
        <begin position="29"/>
        <end position="47"/>
    </location>
</feature>